<organism evidence="1 2">
    <name type="scientific">Pseudomonas chlororaphis</name>
    <dbReference type="NCBI Taxonomy" id="587753"/>
    <lineage>
        <taxon>Bacteria</taxon>
        <taxon>Pseudomonadati</taxon>
        <taxon>Pseudomonadota</taxon>
        <taxon>Gammaproteobacteria</taxon>
        <taxon>Pseudomonadales</taxon>
        <taxon>Pseudomonadaceae</taxon>
        <taxon>Pseudomonas</taxon>
    </lineage>
</organism>
<proteinExistence type="predicted"/>
<accession>A0A3G7TLY7</accession>
<evidence type="ECO:0000313" key="2">
    <source>
        <dbReference type="Proteomes" id="UP000268048"/>
    </source>
</evidence>
<dbReference type="EMBL" id="CP027753">
    <property type="protein sequence ID" value="AZE48105.1"/>
    <property type="molecule type" value="Genomic_DNA"/>
</dbReference>
<name>A0A3G7TLY7_9PSED</name>
<dbReference type="Proteomes" id="UP000268048">
    <property type="component" value="Chromosome"/>
</dbReference>
<sequence length="60" mass="6759">MKKRAAILIVRRPWPIGAALAYGLPLGLEGFSRQGCDERYRRLGLNDAQCLSLMNFLPLQ</sequence>
<gene>
    <name evidence="1" type="ORF">C4K04_2432</name>
</gene>
<evidence type="ECO:0000313" key="1">
    <source>
        <dbReference type="EMBL" id="AZE48105.1"/>
    </source>
</evidence>
<dbReference type="AlphaFoldDB" id="A0A3G7TLY7"/>
<reference evidence="1 2" key="1">
    <citation type="submission" date="2018-03" db="EMBL/GenBank/DDBJ databases">
        <title>Diversity of phytobeneficial traits revealed by whole-genome analysis of worldwide-isolated phenazine-producing Pseudomonas spp.</title>
        <authorList>
            <person name="Biessy A."/>
            <person name="Novinscak A."/>
            <person name="Blom J."/>
            <person name="Leger G."/>
            <person name="Thomashow L.S."/>
            <person name="Cazorla F.M."/>
            <person name="Josic D."/>
            <person name="Filion M."/>
        </authorList>
    </citation>
    <scope>NUCLEOTIDE SEQUENCE [LARGE SCALE GENOMIC DNA]</scope>
    <source>
        <strain evidence="1 2">B25</strain>
    </source>
</reference>
<protein>
    <submittedName>
        <fullName evidence="1">Uncharacterized protein</fullName>
    </submittedName>
</protein>